<dbReference type="SUPFAM" id="SSF53756">
    <property type="entry name" value="UDP-Glycosyltransferase/glycogen phosphorylase"/>
    <property type="match status" value="1"/>
</dbReference>
<evidence type="ECO:0000313" key="2">
    <source>
        <dbReference type="Proteomes" id="UP000606935"/>
    </source>
</evidence>
<dbReference type="RefSeq" id="WP_188688678.1">
    <property type="nucleotide sequence ID" value="NZ_BMLS01000001.1"/>
</dbReference>
<reference evidence="1" key="2">
    <citation type="submission" date="2020-09" db="EMBL/GenBank/DDBJ databases">
        <authorList>
            <person name="Sun Q."/>
            <person name="Zhou Y."/>
        </authorList>
    </citation>
    <scope>NUCLEOTIDE SEQUENCE</scope>
    <source>
        <strain evidence="1">CGMCC 1.7086</strain>
    </source>
</reference>
<sequence>MSRKTVSFHRRYLAYTGGHQKVRDYMGHLLAQDSFSLRLWLENRSAIQPTLFEGIDKVSYESEYRPDLADIVFLAGMDWDDYLPFASEAQPKINLIQHVRHGNKHHPLFKFLSHRAIRLCVSEAVRQAILPHANGPCFTIRMGHEFPKVTYPKVFQLYILATKNPDLGISVRDKAAKLGLSVILHDKPVERSAVHQAMSQSLVTLALPNNTEGFYLPGIEAMALSDWAIVPDCIASREYSLSSANISVCERDSEACIAAIQEALVRGRGISGIIRRWKGRRIAQSYSLKTEQLAVQRVFQQIPSLW</sequence>
<keyword evidence="2" id="KW-1185">Reference proteome</keyword>
<proteinExistence type="predicted"/>
<comment type="caution">
    <text evidence="1">The sequence shown here is derived from an EMBL/GenBank/DDBJ whole genome shotgun (WGS) entry which is preliminary data.</text>
</comment>
<dbReference type="Gene3D" id="3.40.50.2000">
    <property type="entry name" value="Glycogen Phosphorylase B"/>
    <property type="match status" value="1"/>
</dbReference>
<reference evidence="1" key="1">
    <citation type="journal article" date="2014" name="Int. J. Syst. Evol. Microbiol.">
        <title>Complete genome sequence of Corynebacterium casei LMG S-19264T (=DSM 44701T), isolated from a smear-ripened cheese.</title>
        <authorList>
            <consortium name="US DOE Joint Genome Institute (JGI-PGF)"/>
            <person name="Walter F."/>
            <person name="Albersmeier A."/>
            <person name="Kalinowski J."/>
            <person name="Ruckert C."/>
        </authorList>
    </citation>
    <scope>NUCLEOTIDE SEQUENCE</scope>
    <source>
        <strain evidence="1">CGMCC 1.7086</strain>
    </source>
</reference>
<dbReference type="Proteomes" id="UP000606935">
    <property type="component" value="Unassembled WGS sequence"/>
</dbReference>
<evidence type="ECO:0000313" key="1">
    <source>
        <dbReference type="EMBL" id="GGO63578.1"/>
    </source>
</evidence>
<accession>A0A917YQH3</accession>
<name>A0A917YQH3_9ALTE</name>
<dbReference type="EMBL" id="BMLS01000001">
    <property type="protein sequence ID" value="GGO63578.1"/>
    <property type="molecule type" value="Genomic_DNA"/>
</dbReference>
<organism evidence="1 2">
    <name type="scientific">Bowmanella pacifica</name>
    <dbReference type="NCBI Taxonomy" id="502051"/>
    <lineage>
        <taxon>Bacteria</taxon>
        <taxon>Pseudomonadati</taxon>
        <taxon>Pseudomonadota</taxon>
        <taxon>Gammaproteobacteria</taxon>
        <taxon>Alteromonadales</taxon>
        <taxon>Alteromonadaceae</taxon>
        <taxon>Bowmanella</taxon>
    </lineage>
</organism>
<protein>
    <submittedName>
        <fullName evidence="1">Uncharacterized protein</fullName>
    </submittedName>
</protein>
<gene>
    <name evidence="1" type="ORF">GCM10010982_00940</name>
</gene>
<dbReference type="AlphaFoldDB" id="A0A917YQH3"/>